<keyword evidence="3" id="KW-1185">Reference proteome</keyword>
<evidence type="ECO:0000313" key="3">
    <source>
        <dbReference type="Proteomes" id="UP000320390"/>
    </source>
</evidence>
<evidence type="ECO:0000256" key="1">
    <source>
        <dbReference type="SAM" id="Phobius"/>
    </source>
</evidence>
<keyword evidence="1" id="KW-0472">Membrane</keyword>
<protein>
    <submittedName>
        <fullName evidence="2">Uncharacterized protein</fullName>
    </submittedName>
</protein>
<keyword evidence="1" id="KW-0812">Transmembrane</keyword>
<dbReference type="Proteomes" id="UP000320390">
    <property type="component" value="Chromosome"/>
</dbReference>
<proteinExistence type="predicted"/>
<feature type="transmembrane region" description="Helical" evidence="1">
    <location>
        <begin position="6"/>
        <end position="29"/>
    </location>
</feature>
<keyword evidence="1" id="KW-1133">Transmembrane helix</keyword>
<organism evidence="2 3">
    <name type="scientific">Saltatorellus ferox</name>
    <dbReference type="NCBI Taxonomy" id="2528018"/>
    <lineage>
        <taxon>Bacteria</taxon>
        <taxon>Pseudomonadati</taxon>
        <taxon>Planctomycetota</taxon>
        <taxon>Planctomycetia</taxon>
        <taxon>Planctomycetia incertae sedis</taxon>
        <taxon>Saltatorellus</taxon>
    </lineage>
</organism>
<gene>
    <name evidence="2" type="ORF">Poly30_44850</name>
</gene>
<dbReference type="AlphaFoldDB" id="A0A518EXW4"/>
<dbReference type="RefSeq" id="WP_145202434.1">
    <property type="nucleotide sequence ID" value="NZ_CP036434.1"/>
</dbReference>
<sequence length="343" mass="35353">MTSTLSFVALLVRRLATPGALFLVICVAATSSDARAAWTFSVAAIALIATVRAAAWPDAWLTGEGDWLGTAPVPRTWLMASAWIGAALGTLVLTAAASATIAARSAWDGEVGHTLLEAERIAGPARSIVLMPGESFEQPIGEPAAPASPGRKREVRVRSTVTLGGETPTTIALIEAGGASQRIFVARRTWLAVDLPGAATSVRVTNVGEGALAILGPDPVEVWSSSNAWLGGVVRMWGHASAWLVTLVSLALLLGVVMGPGVAAVLAACVWLGAWMIWSRAAGAPPDWLPGGPAFQRALEATHEQRSPLAPPTVAIAAAAATVMGGAAVGAVLLRHWRDEVRG</sequence>
<feature type="transmembrane region" description="Helical" evidence="1">
    <location>
        <begin position="36"/>
        <end position="56"/>
    </location>
</feature>
<dbReference type="EMBL" id="CP036434">
    <property type="protein sequence ID" value="QDV08930.1"/>
    <property type="molecule type" value="Genomic_DNA"/>
</dbReference>
<feature type="transmembrane region" description="Helical" evidence="1">
    <location>
        <begin position="314"/>
        <end position="334"/>
    </location>
</feature>
<feature type="transmembrane region" description="Helical" evidence="1">
    <location>
        <begin position="245"/>
        <end position="278"/>
    </location>
</feature>
<feature type="transmembrane region" description="Helical" evidence="1">
    <location>
        <begin position="76"/>
        <end position="97"/>
    </location>
</feature>
<reference evidence="2 3" key="1">
    <citation type="submission" date="2019-02" db="EMBL/GenBank/DDBJ databases">
        <title>Deep-cultivation of Planctomycetes and their phenomic and genomic characterization uncovers novel biology.</title>
        <authorList>
            <person name="Wiegand S."/>
            <person name="Jogler M."/>
            <person name="Boedeker C."/>
            <person name="Pinto D."/>
            <person name="Vollmers J."/>
            <person name="Rivas-Marin E."/>
            <person name="Kohn T."/>
            <person name="Peeters S.H."/>
            <person name="Heuer A."/>
            <person name="Rast P."/>
            <person name="Oberbeckmann S."/>
            <person name="Bunk B."/>
            <person name="Jeske O."/>
            <person name="Meyerdierks A."/>
            <person name="Storesund J.E."/>
            <person name="Kallscheuer N."/>
            <person name="Luecker S."/>
            <person name="Lage O.M."/>
            <person name="Pohl T."/>
            <person name="Merkel B.J."/>
            <person name="Hornburger P."/>
            <person name="Mueller R.-W."/>
            <person name="Bruemmer F."/>
            <person name="Labrenz M."/>
            <person name="Spormann A.M."/>
            <person name="Op den Camp H."/>
            <person name="Overmann J."/>
            <person name="Amann R."/>
            <person name="Jetten M.S.M."/>
            <person name="Mascher T."/>
            <person name="Medema M.H."/>
            <person name="Devos D.P."/>
            <person name="Kaster A.-K."/>
            <person name="Ovreas L."/>
            <person name="Rohde M."/>
            <person name="Galperin M.Y."/>
            <person name="Jogler C."/>
        </authorList>
    </citation>
    <scope>NUCLEOTIDE SEQUENCE [LARGE SCALE GENOMIC DNA]</scope>
    <source>
        <strain evidence="2 3">Poly30</strain>
    </source>
</reference>
<name>A0A518EXW4_9BACT</name>
<accession>A0A518EXW4</accession>
<evidence type="ECO:0000313" key="2">
    <source>
        <dbReference type="EMBL" id="QDV08930.1"/>
    </source>
</evidence>